<dbReference type="SUPFAM" id="SSF52540">
    <property type="entry name" value="P-loop containing nucleoside triphosphate hydrolases"/>
    <property type="match status" value="1"/>
</dbReference>
<dbReference type="Proteomes" id="UP001217963">
    <property type="component" value="Chromosome IX"/>
</dbReference>
<dbReference type="InterPro" id="IPR008921">
    <property type="entry name" value="DNA_pol3_clamp-load_cplx_C"/>
</dbReference>
<dbReference type="InterPro" id="IPR050238">
    <property type="entry name" value="DNA_Rep/Repair_Clamp_Loader"/>
</dbReference>
<dbReference type="Gene3D" id="1.20.272.10">
    <property type="match status" value="1"/>
</dbReference>
<dbReference type="InterPro" id="IPR027417">
    <property type="entry name" value="P-loop_NTPase"/>
</dbReference>
<keyword evidence="7" id="KW-1185">Reference proteome</keyword>
<reference evidence="6 7" key="1">
    <citation type="submission" date="2023-02" db="EMBL/GenBank/DDBJ databases">
        <title>Encephalitozoon hellem ATCC 50451 complete genome.</title>
        <authorList>
            <person name="Mascarenhas dos Santos A.C."/>
            <person name="Julian A.T."/>
            <person name="Pombert J.-F."/>
        </authorList>
    </citation>
    <scope>NUCLEOTIDE SEQUENCE [LARGE SCALE GENOMIC DNA]</scope>
    <source>
        <strain evidence="6 7">ATCC 50451</strain>
    </source>
</reference>
<dbReference type="SMART" id="SM00382">
    <property type="entry name" value="AAA"/>
    <property type="match status" value="1"/>
</dbReference>
<dbReference type="CDD" id="cd18140">
    <property type="entry name" value="HLD_clamp_RFC"/>
    <property type="match status" value="1"/>
</dbReference>
<dbReference type="InterPro" id="IPR003959">
    <property type="entry name" value="ATPase_AAA_core"/>
</dbReference>
<evidence type="ECO:0000256" key="2">
    <source>
        <dbReference type="ARBA" id="ARBA00022705"/>
    </source>
</evidence>
<evidence type="ECO:0000313" key="7">
    <source>
        <dbReference type="Proteomes" id="UP001217963"/>
    </source>
</evidence>
<comment type="similarity">
    <text evidence="1">Belongs to the activator 1 small subunits family.</text>
</comment>
<organism evidence="6 7">
    <name type="scientific">Encephalitozoon hellem</name>
    <name type="common">Microsporidian parasite</name>
    <dbReference type="NCBI Taxonomy" id="27973"/>
    <lineage>
        <taxon>Eukaryota</taxon>
        <taxon>Fungi</taxon>
        <taxon>Fungi incertae sedis</taxon>
        <taxon>Microsporidia</taxon>
        <taxon>Unikaryonidae</taxon>
        <taxon>Encephalitozoon</taxon>
    </lineage>
</organism>
<proteinExistence type="inferred from homology"/>
<feature type="domain" description="AAA+ ATPase" evidence="5">
    <location>
        <begin position="34"/>
        <end position="156"/>
    </location>
</feature>
<dbReference type="Gene3D" id="3.40.50.300">
    <property type="entry name" value="P-loop containing nucleotide triphosphate hydrolases"/>
    <property type="match status" value="1"/>
</dbReference>
<keyword evidence="2" id="KW-0235">DNA replication</keyword>
<evidence type="ECO:0000256" key="4">
    <source>
        <dbReference type="ARBA" id="ARBA00022840"/>
    </source>
</evidence>
<sequence length="309" mass="35208">MDLLVNKYRPNEIQDIVGNHTTVELVSLIIESRDMPHLLLSGPPGTGKTTCARILTRKLLPSREGLLELNASDERGIDTVRTTIKNFAQRKVKGCEFKIIILDEADSMTSAAQQAMRRVMEVHSSECRFILICNTLTKIFEPIQSRCAILMFERIEHSTILGRLKEICGNEGIKISCEALDLVVELSDGDMRQSLNILQACINSSETIDRDRIIKIIGLPSPKRIEKVLERLVKNEVEEALEMFDTIWDEKFDPLDLINSFFRAAKNMENYELLKVIGLTNLRISEGVNSRLQFYGMFHDILNMHSKRS</sequence>
<dbReference type="InterPro" id="IPR013748">
    <property type="entry name" value="Rep_factorC_C"/>
</dbReference>
<evidence type="ECO:0000256" key="3">
    <source>
        <dbReference type="ARBA" id="ARBA00022741"/>
    </source>
</evidence>
<dbReference type="Pfam" id="PF08542">
    <property type="entry name" value="Rep_fac_C"/>
    <property type="match status" value="1"/>
</dbReference>
<accession>A0ABY8CKT5</accession>
<evidence type="ECO:0000313" key="6">
    <source>
        <dbReference type="EMBL" id="WEL39530.1"/>
    </source>
</evidence>
<evidence type="ECO:0000256" key="1">
    <source>
        <dbReference type="ARBA" id="ARBA00005378"/>
    </source>
</evidence>
<dbReference type="EMBL" id="CP119070">
    <property type="protein sequence ID" value="WEL39530.1"/>
    <property type="molecule type" value="Genomic_DNA"/>
</dbReference>
<dbReference type="PANTHER" id="PTHR11669:SF5">
    <property type="entry name" value="REPLICATION FACTOR C SUBUNIT 2"/>
    <property type="match status" value="1"/>
</dbReference>
<name>A0ABY8CKT5_ENCHE</name>
<dbReference type="SUPFAM" id="SSF48019">
    <property type="entry name" value="post-AAA+ oligomerization domain-like"/>
    <property type="match status" value="1"/>
</dbReference>
<keyword evidence="3" id="KW-0547">Nucleotide-binding</keyword>
<dbReference type="Pfam" id="PF00004">
    <property type="entry name" value="AAA"/>
    <property type="match status" value="1"/>
</dbReference>
<dbReference type="InterPro" id="IPR003593">
    <property type="entry name" value="AAA+_ATPase"/>
</dbReference>
<dbReference type="Pfam" id="PF25361">
    <property type="entry name" value="AAA_lid_RFC1"/>
    <property type="match status" value="1"/>
</dbReference>
<dbReference type="CDD" id="cd00009">
    <property type="entry name" value="AAA"/>
    <property type="match status" value="1"/>
</dbReference>
<protein>
    <submittedName>
        <fullName evidence="6">Replication factor C small subunit</fullName>
    </submittedName>
</protein>
<dbReference type="PANTHER" id="PTHR11669">
    <property type="entry name" value="REPLICATION FACTOR C / DNA POLYMERASE III GAMMA-TAU SUBUNIT"/>
    <property type="match status" value="1"/>
</dbReference>
<gene>
    <name evidence="6" type="ORF">PFJ87_09g01590</name>
</gene>
<keyword evidence="4" id="KW-0067">ATP-binding</keyword>
<evidence type="ECO:0000259" key="5">
    <source>
        <dbReference type="SMART" id="SM00382"/>
    </source>
</evidence>
<dbReference type="InterPro" id="IPR047854">
    <property type="entry name" value="RFC_lid"/>
</dbReference>
<dbReference type="Gene3D" id="1.10.8.60">
    <property type="match status" value="1"/>
</dbReference>
<dbReference type="NCBIfam" id="NF001679">
    <property type="entry name" value="PRK00440.1"/>
    <property type="match status" value="1"/>
</dbReference>